<reference evidence="1 2" key="1">
    <citation type="submission" date="2020-10" db="EMBL/GenBank/DDBJ databases">
        <title>Aquamicrobium zhengzhouensis sp. nov., a exopolysaccharide producing bacterium isolated from farmland soil.</title>
        <authorList>
            <person name="Wang X."/>
        </authorList>
    </citation>
    <scope>NUCLEOTIDE SEQUENCE [LARGE SCALE GENOMIC DNA]</scope>
    <source>
        <strain evidence="2">cd-1</strain>
    </source>
</reference>
<name>A0ABS0SCC5_9HYPH</name>
<dbReference type="RefSeq" id="WP_198476357.1">
    <property type="nucleotide sequence ID" value="NZ_JADGMQ010000005.1"/>
</dbReference>
<proteinExistence type="predicted"/>
<gene>
    <name evidence="1" type="ORF">IOD40_09800</name>
</gene>
<accession>A0ABS0SCC5</accession>
<evidence type="ECO:0000313" key="1">
    <source>
        <dbReference type="EMBL" id="MBI1620954.1"/>
    </source>
</evidence>
<dbReference type="EMBL" id="JADGMQ010000005">
    <property type="protein sequence ID" value="MBI1620954.1"/>
    <property type="molecule type" value="Genomic_DNA"/>
</dbReference>
<evidence type="ECO:0008006" key="3">
    <source>
        <dbReference type="Google" id="ProtNLM"/>
    </source>
</evidence>
<keyword evidence="2" id="KW-1185">Reference proteome</keyword>
<dbReference type="Proteomes" id="UP000601789">
    <property type="component" value="Unassembled WGS sequence"/>
</dbReference>
<comment type="caution">
    <text evidence="1">The sequence shown here is derived from an EMBL/GenBank/DDBJ whole genome shotgun (WGS) entry which is preliminary data.</text>
</comment>
<organism evidence="1 2">
    <name type="scientific">Aquamicrobium zhengzhouense</name>
    <dbReference type="NCBI Taxonomy" id="2781738"/>
    <lineage>
        <taxon>Bacteria</taxon>
        <taxon>Pseudomonadati</taxon>
        <taxon>Pseudomonadota</taxon>
        <taxon>Alphaproteobacteria</taxon>
        <taxon>Hyphomicrobiales</taxon>
        <taxon>Phyllobacteriaceae</taxon>
        <taxon>Aquamicrobium</taxon>
    </lineage>
</organism>
<evidence type="ECO:0000313" key="2">
    <source>
        <dbReference type="Proteomes" id="UP000601789"/>
    </source>
</evidence>
<protein>
    <recommendedName>
        <fullName evidence="3">DUF1127 domain-containing protein</fullName>
    </recommendedName>
</protein>
<sequence>MSNRFTRGISEFFDIMGSAVAVSAATREGRQARTSDLQRLGIDPQRFREIKRF</sequence>